<feature type="non-terminal residue" evidence="1">
    <location>
        <position position="1"/>
    </location>
</feature>
<dbReference type="AlphaFoldDB" id="A0A022QZ15"/>
<evidence type="ECO:0000313" key="1">
    <source>
        <dbReference type="EMBL" id="EYU32834.1"/>
    </source>
</evidence>
<keyword evidence="2" id="KW-1185">Reference proteome</keyword>
<name>A0A022QZ15_ERYGU</name>
<organism evidence="1 2">
    <name type="scientific">Erythranthe guttata</name>
    <name type="common">Yellow monkey flower</name>
    <name type="synonym">Mimulus guttatus</name>
    <dbReference type="NCBI Taxonomy" id="4155"/>
    <lineage>
        <taxon>Eukaryota</taxon>
        <taxon>Viridiplantae</taxon>
        <taxon>Streptophyta</taxon>
        <taxon>Embryophyta</taxon>
        <taxon>Tracheophyta</taxon>
        <taxon>Spermatophyta</taxon>
        <taxon>Magnoliopsida</taxon>
        <taxon>eudicotyledons</taxon>
        <taxon>Gunneridae</taxon>
        <taxon>Pentapetalae</taxon>
        <taxon>asterids</taxon>
        <taxon>lamiids</taxon>
        <taxon>Lamiales</taxon>
        <taxon>Phrymaceae</taxon>
        <taxon>Erythranthe</taxon>
    </lineage>
</organism>
<dbReference type="EMBL" id="KI630827">
    <property type="protein sequence ID" value="EYU32834.1"/>
    <property type="molecule type" value="Genomic_DNA"/>
</dbReference>
<sequence length="152" mass="17595">KKKMMLLCKIHCPLMCFCKPSPDNSSSTVYAEEESVIVKSDAKILLKSCIKKLDSCTISVNEGAKKRVHWRDNLGEELSEITVFESRRKQPLSMCHSMMFAPIRHFFYGGEIFDEAFVTVDPRFFVKHKRVHVLVLSKIMTVQETEKKYNCL</sequence>
<reference evidence="1 2" key="1">
    <citation type="journal article" date="2013" name="Proc. Natl. Acad. Sci. U.S.A.">
        <title>Fine-scale variation in meiotic recombination in Mimulus inferred from population shotgun sequencing.</title>
        <authorList>
            <person name="Hellsten U."/>
            <person name="Wright K.M."/>
            <person name="Jenkins J."/>
            <person name="Shu S."/>
            <person name="Yuan Y."/>
            <person name="Wessler S.R."/>
            <person name="Schmutz J."/>
            <person name="Willis J.H."/>
            <person name="Rokhsar D.S."/>
        </authorList>
    </citation>
    <scope>NUCLEOTIDE SEQUENCE [LARGE SCALE GENOMIC DNA]</scope>
    <source>
        <strain evidence="2">cv. DUN x IM62</strain>
    </source>
</reference>
<dbReference type="PANTHER" id="PTHR33401">
    <property type="entry name" value="LIGHT-HARVESTING COMPLEX-LIKE PROTEIN OHP2, CHLOROPLASTIC"/>
    <property type="match status" value="1"/>
</dbReference>
<evidence type="ECO:0000313" key="2">
    <source>
        <dbReference type="Proteomes" id="UP000030748"/>
    </source>
</evidence>
<gene>
    <name evidence="1" type="ORF">MIMGU_mgv11b020803mg</name>
</gene>
<dbReference type="PANTHER" id="PTHR33401:SF19">
    <property type="entry name" value="(RAPE) HYPOTHETICAL PROTEIN"/>
    <property type="match status" value="1"/>
</dbReference>
<proteinExistence type="predicted"/>
<dbReference type="Proteomes" id="UP000030748">
    <property type="component" value="Unassembled WGS sequence"/>
</dbReference>
<accession>A0A022QZ15</accession>
<protein>
    <submittedName>
        <fullName evidence="1">Uncharacterized protein</fullName>
    </submittedName>
</protein>